<keyword evidence="2" id="KW-0539">Nucleus</keyword>
<name>A0A2V1E4W8_9PLEO</name>
<dbReference type="GO" id="GO:0045944">
    <property type="term" value="P:positive regulation of transcription by RNA polymerase II"/>
    <property type="evidence" value="ECO:0007669"/>
    <property type="project" value="TreeGrafter"/>
</dbReference>
<dbReference type="PROSITE" id="PS50048">
    <property type="entry name" value="ZN2_CY6_FUNGAL_2"/>
    <property type="match status" value="1"/>
</dbReference>
<comment type="subcellular location">
    <subcellularLocation>
        <location evidence="1">Nucleus</location>
    </subcellularLocation>
</comment>
<dbReference type="STRING" id="97972.A0A2V1E4W8"/>
<protein>
    <submittedName>
        <fullName evidence="4">Putative Zn(II)2Cys6 transcription factor-like protein</fullName>
    </submittedName>
</protein>
<dbReference type="GO" id="GO:0000976">
    <property type="term" value="F:transcription cis-regulatory region binding"/>
    <property type="evidence" value="ECO:0007669"/>
    <property type="project" value="TreeGrafter"/>
</dbReference>
<dbReference type="CDD" id="cd00067">
    <property type="entry name" value="GAL4"/>
    <property type="match status" value="1"/>
</dbReference>
<proteinExistence type="predicted"/>
<dbReference type="Pfam" id="PF11951">
    <property type="entry name" value="Fungal_trans_2"/>
    <property type="match status" value="1"/>
</dbReference>
<dbReference type="Proteomes" id="UP000244855">
    <property type="component" value="Unassembled WGS sequence"/>
</dbReference>
<dbReference type="PANTHER" id="PTHR37534">
    <property type="entry name" value="TRANSCRIPTIONAL ACTIVATOR PROTEIN UGA3"/>
    <property type="match status" value="1"/>
</dbReference>
<feature type="domain" description="Zn(2)-C6 fungal-type" evidence="3">
    <location>
        <begin position="19"/>
        <end position="49"/>
    </location>
</feature>
<sequence length="468" mass="52857">MGDVGRPRQRKFAPRSRQGCLTCRARRKRCDGQRPDCQNCTRLNMSCEWEAQRKIVTNTQAATVSTALEMAVSPPTVSLDPWDALPANELAERKHLLRYYVEAFIPSVSVADTPHSFYTSLYIPWAFECDGVLNAIMALSSAQLARRTESSDRADHLKVVSSKYQRKCYAFLADRVPQGSGPPRDAFQVIGIVLLLVGLEALNGEKSTRWLSQMKCVRDILNMLSAQINGPDPWEIDSLRRHFTYHNAMAALMARVSNRQSENFAANNMLDVTTSAETLTVDPLMGIAYYICRLISRIQYVTSTNPAFPHITEAAFTILENEIQQWTYGSPMNIPGLDLPVALDLIALAETYRNAALIQLYRTSTSHKFLIPACASRAMQFITRIPSGSPAESSMLFPIFMAGAELENELEISQCFKRLKEIQARNRYDNVGMVQKVLEEVWRPALNGQKKRDWEEVLREWGWSFTLG</sequence>
<evidence type="ECO:0000256" key="1">
    <source>
        <dbReference type="ARBA" id="ARBA00004123"/>
    </source>
</evidence>
<organism evidence="4 5">
    <name type="scientific">Periconia macrospinosa</name>
    <dbReference type="NCBI Taxonomy" id="97972"/>
    <lineage>
        <taxon>Eukaryota</taxon>
        <taxon>Fungi</taxon>
        <taxon>Dikarya</taxon>
        <taxon>Ascomycota</taxon>
        <taxon>Pezizomycotina</taxon>
        <taxon>Dothideomycetes</taxon>
        <taxon>Pleosporomycetidae</taxon>
        <taxon>Pleosporales</taxon>
        <taxon>Massarineae</taxon>
        <taxon>Periconiaceae</taxon>
        <taxon>Periconia</taxon>
    </lineage>
</organism>
<dbReference type="SUPFAM" id="SSF57701">
    <property type="entry name" value="Zn2/Cys6 DNA-binding domain"/>
    <property type="match status" value="1"/>
</dbReference>
<dbReference type="Pfam" id="PF00172">
    <property type="entry name" value="Zn_clus"/>
    <property type="match status" value="1"/>
</dbReference>
<dbReference type="CDD" id="cd12148">
    <property type="entry name" value="fungal_TF_MHR"/>
    <property type="match status" value="1"/>
</dbReference>
<keyword evidence="5" id="KW-1185">Reference proteome</keyword>
<dbReference type="AlphaFoldDB" id="A0A2V1E4W8"/>
<evidence type="ECO:0000313" key="5">
    <source>
        <dbReference type="Proteomes" id="UP000244855"/>
    </source>
</evidence>
<evidence type="ECO:0000256" key="2">
    <source>
        <dbReference type="ARBA" id="ARBA00023242"/>
    </source>
</evidence>
<evidence type="ECO:0000313" key="4">
    <source>
        <dbReference type="EMBL" id="PVI04405.1"/>
    </source>
</evidence>
<reference evidence="4 5" key="1">
    <citation type="journal article" date="2018" name="Sci. Rep.">
        <title>Comparative genomics provides insights into the lifestyle and reveals functional heterogeneity of dark septate endophytic fungi.</title>
        <authorList>
            <person name="Knapp D.G."/>
            <person name="Nemeth J.B."/>
            <person name="Barry K."/>
            <person name="Hainaut M."/>
            <person name="Henrissat B."/>
            <person name="Johnson J."/>
            <person name="Kuo A."/>
            <person name="Lim J.H.P."/>
            <person name="Lipzen A."/>
            <person name="Nolan M."/>
            <person name="Ohm R.A."/>
            <person name="Tamas L."/>
            <person name="Grigoriev I.V."/>
            <person name="Spatafora J.W."/>
            <person name="Nagy L.G."/>
            <person name="Kovacs G.M."/>
        </authorList>
    </citation>
    <scope>NUCLEOTIDE SEQUENCE [LARGE SCALE GENOMIC DNA]</scope>
    <source>
        <strain evidence="4 5">DSE2036</strain>
    </source>
</reference>
<dbReference type="PANTHER" id="PTHR37534:SF7">
    <property type="entry name" value="TRANSCRIPTIONAL ACTIVATOR PROTEIN UGA3"/>
    <property type="match status" value="1"/>
</dbReference>
<dbReference type="InterPro" id="IPR021858">
    <property type="entry name" value="Fun_TF"/>
</dbReference>
<dbReference type="OrthoDB" id="3509362at2759"/>
<evidence type="ECO:0000259" key="3">
    <source>
        <dbReference type="PROSITE" id="PS50048"/>
    </source>
</evidence>
<accession>A0A2V1E4W8</accession>
<dbReference type="SMART" id="SM00066">
    <property type="entry name" value="GAL4"/>
    <property type="match status" value="1"/>
</dbReference>
<dbReference type="GO" id="GO:0008270">
    <property type="term" value="F:zinc ion binding"/>
    <property type="evidence" value="ECO:0007669"/>
    <property type="project" value="InterPro"/>
</dbReference>
<dbReference type="EMBL" id="KZ805321">
    <property type="protein sequence ID" value="PVI04405.1"/>
    <property type="molecule type" value="Genomic_DNA"/>
</dbReference>
<dbReference type="Gene3D" id="4.10.240.10">
    <property type="entry name" value="Zn(2)-C6 fungal-type DNA-binding domain"/>
    <property type="match status" value="1"/>
</dbReference>
<dbReference type="GO" id="GO:0005634">
    <property type="term" value="C:nucleus"/>
    <property type="evidence" value="ECO:0007669"/>
    <property type="project" value="UniProtKB-SubCell"/>
</dbReference>
<dbReference type="PROSITE" id="PS00463">
    <property type="entry name" value="ZN2_CY6_FUNGAL_1"/>
    <property type="match status" value="1"/>
</dbReference>
<dbReference type="InterPro" id="IPR036864">
    <property type="entry name" value="Zn2-C6_fun-type_DNA-bd_sf"/>
</dbReference>
<dbReference type="GO" id="GO:0000981">
    <property type="term" value="F:DNA-binding transcription factor activity, RNA polymerase II-specific"/>
    <property type="evidence" value="ECO:0007669"/>
    <property type="project" value="InterPro"/>
</dbReference>
<dbReference type="InterPro" id="IPR001138">
    <property type="entry name" value="Zn2Cys6_DnaBD"/>
</dbReference>
<gene>
    <name evidence="4" type="ORF">DM02DRAFT_585969</name>
</gene>